<keyword evidence="5" id="KW-1185">Reference proteome</keyword>
<comment type="caution">
    <text evidence="4">The sequence shown here is derived from an EMBL/GenBank/DDBJ whole genome shotgun (WGS) entry which is preliminary data.</text>
</comment>
<dbReference type="RefSeq" id="WP_194018841.1">
    <property type="nucleotide sequence ID" value="NZ_JADEVV010000005.1"/>
</dbReference>
<dbReference type="SMART" id="SM00292">
    <property type="entry name" value="BRCT"/>
    <property type="match status" value="1"/>
</dbReference>
<evidence type="ECO:0000256" key="1">
    <source>
        <dbReference type="SAM" id="Coils"/>
    </source>
</evidence>
<feature type="coiled-coil region" evidence="1">
    <location>
        <begin position="222"/>
        <end position="354"/>
    </location>
</feature>
<feature type="compositionally biased region" description="Polar residues" evidence="2">
    <location>
        <begin position="35"/>
        <end position="52"/>
    </location>
</feature>
<evidence type="ECO:0000313" key="4">
    <source>
        <dbReference type="EMBL" id="MBE9252800.1"/>
    </source>
</evidence>
<gene>
    <name evidence="4" type="ORF">IQ217_02800</name>
</gene>
<feature type="domain" description="BRCT" evidence="3">
    <location>
        <begin position="469"/>
        <end position="547"/>
    </location>
</feature>
<protein>
    <submittedName>
        <fullName evidence="4">DNA ligase</fullName>
    </submittedName>
</protein>
<feature type="coiled-coil region" evidence="1">
    <location>
        <begin position="80"/>
        <end position="198"/>
    </location>
</feature>
<feature type="compositionally biased region" description="Basic and acidic residues" evidence="2">
    <location>
        <begin position="388"/>
        <end position="399"/>
    </location>
</feature>
<accession>A0ABR9VN88</accession>
<dbReference type="InterPro" id="IPR001357">
    <property type="entry name" value="BRCT_dom"/>
</dbReference>
<evidence type="ECO:0000313" key="5">
    <source>
        <dbReference type="Proteomes" id="UP000658720"/>
    </source>
</evidence>
<dbReference type="CDD" id="cd17748">
    <property type="entry name" value="BRCT_DNA_ligase_like"/>
    <property type="match status" value="1"/>
</dbReference>
<sequence length="547" mass="60241">MTPLELSYPLSGLVLALGSGIYVWNSRRALEKKLAQSQPADQPSTITASSPTPAIAKEVSSNHDDGEESPEAIIHTKGKLRRLEKDLQSIQNSLQNALAERDQLTENYQAQEKMVAALQHQLAQYDDIQTEKLVGLQKINQELLQENTNLSDRLKQAVNEVAETRPKLVQLQSLVTRNQQLSDQLTHVEQNQAKAIDQRLASQEKLWQQKHQEEQAHWNSRVSQWEQQVWQLTTARDQAQQELQTARQQSQHFQSQVENLQADLDRLSQQEEQWQGERSQLTVKLHQLEEAQKELALANAELKVKLETTQAEGDRLKADKKEQANALQSAQGEVTQLQEELATLKEAIAKTQSLTPEVPAKAKVAATNPAPVKPAEPPTSVAVAVEQESAKPAKAEKVDPTPAKTAAKSEPQPAKVAKATVSQPSESKTKSNSESESVEKAPVKVEKTPVEAPQEESKSEPTPAEIDQNGVHPLAEKKVVILGTLNAMNREEAKTRLQNVGAECTGTPSGKTDYVVVGKAPGAKLKKAQKLGIAQLSEAQFLELLGE</sequence>
<reference evidence="4 5" key="1">
    <citation type="submission" date="2020-10" db="EMBL/GenBank/DDBJ databases">
        <authorList>
            <person name="Castelo-Branco R."/>
            <person name="Eusebio N."/>
            <person name="Adriana R."/>
            <person name="Vieira A."/>
            <person name="Brugerolle De Fraissinette N."/>
            <person name="Rezende De Castro R."/>
            <person name="Schneider M.P."/>
            <person name="Vasconcelos V."/>
            <person name="Leao P.N."/>
        </authorList>
    </citation>
    <scope>NUCLEOTIDE SEQUENCE [LARGE SCALE GENOMIC DNA]</scope>
    <source>
        <strain evidence="4 5">LEGE 00031</strain>
    </source>
</reference>
<dbReference type="Gene3D" id="3.40.50.10190">
    <property type="entry name" value="BRCT domain"/>
    <property type="match status" value="1"/>
</dbReference>
<feature type="region of interest" description="Disordered" evidence="2">
    <location>
        <begin position="35"/>
        <end position="70"/>
    </location>
</feature>
<feature type="compositionally biased region" description="Basic and acidic residues" evidence="2">
    <location>
        <begin position="427"/>
        <end position="459"/>
    </location>
</feature>
<organism evidence="4 5">
    <name type="scientific">Synechocystis salina LEGE 00031</name>
    <dbReference type="NCBI Taxonomy" id="1828736"/>
    <lineage>
        <taxon>Bacteria</taxon>
        <taxon>Bacillati</taxon>
        <taxon>Cyanobacteriota</taxon>
        <taxon>Cyanophyceae</taxon>
        <taxon>Synechococcales</taxon>
        <taxon>Merismopediaceae</taxon>
        <taxon>Synechocystis</taxon>
    </lineage>
</organism>
<evidence type="ECO:0000259" key="3">
    <source>
        <dbReference type="PROSITE" id="PS50172"/>
    </source>
</evidence>
<keyword evidence="1" id="KW-0175">Coiled coil</keyword>
<dbReference type="Proteomes" id="UP000658720">
    <property type="component" value="Unassembled WGS sequence"/>
</dbReference>
<keyword evidence="4" id="KW-0436">Ligase</keyword>
<proteinExistence type="predicted"/>
<name>A0ABR9VN88_9SYNC</name>
<dbReference type="SUPFAM" id="SSF52113">
    <property type="entry name" value="BRCT domain"/>
    <property type="match status" value="1"/>
</dbReference>
<dbReference type="InterPro" id="IPR036420">
    <property type="entry name" value="BRCT_dom_sf"/>
</dbReference>
<dbReference type="PROSITE" id="PS50172">
    <property type="entry name" value="BRCT"/>
    <property type="match status" value="1"/>
</dbReference>
<dbReference type="EMBL" id="JADEVV010000005">
    <property type="protein sequence ID" value="MBE9252800.1"/>
    <property type="molecule type" value="Genomic_DNA"/>
</dbReference>
<feature type="region of interest" description="Disordered" evidence="2">
    <location>
        <begin position="359"/>
        <end position="472"/>
    </location>
</feature>
<dbReference type="GO" id="GO:0016874">
    <property type="term" value="F:ligase activity"/>
    <property type="evidence" value="ECO:0007669"/>
    <property type="project" value="UniProtKB-KW"/>
</dbReference>
<evidence type="ECO:0000256" key="2">
    <source>
        <dbReference type="SAM" id="MobiDB-lite"/>
    </source>
</evidence>
<dbReference type="Pfam" id="PF00533">
    <property type="entry name" value="BRCT"/>
    <property type="match status" value="1"/>
</dbReference>